<protein>
    <submittedName>
        <fullName evidence="2">Uncharacterized protein</fullName>
    </submittedName>
</protein>
<dbReference type="Proteomes" id="UP001187315">
    <property type="component" value="Unassembled WGS sequence"/>
</dbReference>
<feature type="compositionally biased region" description="Polar residues" evidence="1">
    <location>
        <begin position="202"/>
        <end position="218"/>
    </location>
</feature>
<sequence>MYQGLAHRYRMAGVEKSQYQWTVDTVILEATSGVLQNTCASRSKFDENIGEGAKVDVWIPIRGTSQQEGYNFHQAQWVTGTRVSSELFQARGMTELSASVFDPMLIGDLNTASARVLEMAKYPILQVLEYVEAGCCPVVLDWEKHKSKTTQAFSPADQGSMPTAQSADHPGELDVTSSPQLVSEFAPLNSSLDSAHLELQSEPESTRTLPVPSLSSSHVAHAEPGSKPENTYTPPLPMLASPSSTRTGPVKTGGRVFVLDHKRWTAPMEEAIDSLLNKHHGKKDMLKLVDQEYAAMYVKHLAKLLNTSTSLNASPEKLQERQQLWHSLTEGSETTSVPVVTMHPAVVHPPAPAQTTPLTPESLEKIVEGIMERQQQQQQQPEQRKQTKTCLACGQPKSRYENDGSSVHFFLSTRPCQIFLLLYKGLQCLKD</sequence>
<dbReference type="AlphaFoldDB" id="A0AA88NQK5"/>
<gene>
    <name evidence="2" type="ORF">Q7C36_005208</name>
</gene>
<comment type="caution">
    <text evidence="2">The sequence shown here is derived from an EMBL/GenBank/DDBJ whole genome shotgun (WGS) entry which is preliminary data.</text>
</comment>
<name>A0AA88NQK5_TACVA</name>
<keyword evidence="3" id="KW-1185">Reference proteome</keyword>
<evidence type="ECO:0000256" key="1">
    <source>
        <dbReference type="SAM" id="MobiDB-lite"/>
    </source>
</evidence>
<dbReference type="EMBL" id="JAVHJS010000004">
    <property type="protein sequence ID" value="KAK2861042.1"/>
    <property type="molecule type" value="Genomic_DNA"/>
</dbReference>
<accession>A0AA88NQK5</accession>
<organism evidence="2 3">
    <name type="scientific">Tachysurus vachellii</name>
    <name type="common">Darkbarbel catfish</name>
    <name type="synonym">Pelteobagrus vachellii</name>
    <dbReference type="NCBI Taxonomy" id="175792"/>
    <lineage>
        <taxon>Eukaryota</taxon>
        <taxon>Metazoa</taxon>
        <taxon>Chordata</taxon>
        <taxon>Craniata</taxon>
        <taxon>Vertebrata</taxon>
        <taxon>Euteleostomi</taxon>
        <taxon>Actinopterygii</taxon>
        <taxon>Neopterygii</taxon>
        <taxon>Teleostei</taxon>
        <taxon>Ostariophysi</taxon>
        <taxon>Siluriformes</taxon>
        <taxon>Bagridae</taxon>
        <taxon>Tachysurus</taxon>
    </lineage>
</organism>
<reference evidence="2" key="1">
    <citation type="submission" date="2023-08" db="EMBL/GenBank/DDBJ databases">
        <title>Pelteobagrus vachellii genome.</title>
        <authorList>
            <person name="Liu H."/>
        </authorList>
    </citation>
    <scope>NUCLEOTIDE SEQUENCE</scope>
    <source>
        <strain evidence="2">PRFRI_2022a</strain>
        <tissue evidence="2">Muscle</tissue>
    </source>
</reference>
<evidence type="ECO:0000313" key="2">
    <source>
        <dbReference type="EMBL" id="KAK2861042.1"/>
    </source>
</evidence>
<evidence type="ECO:0000313" key="3">
    <source>
        <dbReference type="Proteomes" id="UP001187315"/>
    </source>
</evidence>
<feature type="region of interest" description="Disordered" evidence="1">
    <location>
        <begin position="150"/>
        <end position="176"/>
    </location>
</feature>
<proteinExistence type="predicted"/>
<feature type="region of interest" description="Disordered" evidence="1">
    <location>
        <begin position="197"/>
        <end position="252"/>
    </location>
</feature>